<name>A0A5J5GMZ7_9RHOB</name>
<dbReference type="AlphaFoldDB" id="A0A5J5GMZ7"/>
<dbReference type="CDD" id="cd04629">
    <property type="entry name" value="CBS_pair_bac"/>
    <property type="match status" value="1"/>
</dbReference>
<protein>
    <submittedName>
        <fullName evidence="4">CBS domain-containing protein</fullName>
    </submittedName>
</protein>
<evidence type="ECO:0000256" key="2">
    <source>
        <dbReference type="PROSITE-ProRule" id="PRU00703"/>
    </source>
</evidence>
<dbReference type="PROSITE" id="PS51371">
    <property type="entry name" value="CBS"/>
    <property type="match status" value="2"/>
</dbReference>
<sequence length="133" mass="14953">MRYRPSIDRYMTREPVTLSPEMELTRATGLFVSRGISGAPVTDDAGRILGMLTVKDCFRAILHASYHQDLGGTVSDYMTAPVETLEADLDIVAAARRFMDQPYRRFPVMSEGRLVGILTRKDLLKGLHDEFSE</sequence>
<keyword evidence="5" id="KW-1185">Reference proteome</keyword>
<dbReference type="InterPro" id="IPR046342">
    <property type="entry name" value="CBS_dom_sf"/>
</dbReference>
<proteinExistence type="predicted"/>
<dbReference type="SUPFAM" id="SSF54631">
    <property type="entry name" value="CBS-domain pair"/>
    <property type="match status" value="1"/>
</dbReference>
<dbReference type="Pfam" id="PF00571">
    <property type="entry name" value="CBS"/>
    <property type="match status" value="2"/>
</dbReference>
<comment type="caution">
    <text evidence="4">The sequence shown here is derived from an EMBL/GenBank/DDBJ whole genome shotgun (WGS) entry which is preliminary data.</text>
</comment>
<dbReference type="Proteomes" id="UP000326554">
    <property type="component" value="Unassembled WGS sequence"/>
</dbReference>
<evidence type="ECO:0000259" key="3">
    <source>
        <dbReference type="PROSITE" id="PS51371"/>
    </source>
</evidence>
<evidence type="ECO:0000313" key="4">
    <source>
        <dbReference type="EMBL" id="KAA9009417.1"/>
    </source>
</evidence>
<accession>A0A5J5GMZ7</accession>
<keyword evidence="1 2" id="KW-0129">CBS domain</keyword>
<feature type="domain" description="CBS" evidence="3">
    <location>
        <begin position="11"/>
        <end position="70"/>
    </location>
</feature>
<dbReference type="InterPro" id="IPR044729">
    <property type="entry name" value="CBS_bac"/>
</dbReference>
<feature type="domain" description="CBS" evidence="3">
    <location>
        <begin position="78"/>
        <end position="133"/>
    </location>
</feature>
<dbReference type="InterPro" id="IPR000644">
    <property type="entry name" value="CBS_dom"/>
</dbReference>
<evidence type="ECO:0000256" key="1">
    <source>
        <dbReference type="ARBA" id="ARBA00023122"/>
    </source>
</evidence>
<evidence type="ECO:0000313" key="5">
    <source>
        <dbReference type="Proteomes" id="UP000326554"/>
    </source>
</evidence>
<dbReference type="EMBL" id="VYQE01000002">
    <property type="protein sequence ID" value="KAA9009417.1"/>
    <property type="molecule type" value="Genomic_DNA"/>
</dbReference>
<gene>
    <name evidence="4" type="ORF">F3S47_09250</name>
</gene>
<dbReference type="Gene3D" id="3.10.580.10">
    <property type="entry name" value="CBS-domain"/>
    <property type="match status" value="1"/>
</dbReference>
<dbReference type="SMART" id="SM00116">
    <property type="entry name" value="CBS"/>
    <property type="match status" value="2"/>
</dbReference>
<dbReference type="PANTHER" id="PTHR43080:SF26">
    <property type="entry name" value="REGULATORY PROTEIN"/>
    <property type="match status" value="1"/>
</dbReference>
<reference evidence="4 5" key="1">
    <citation type="submission" date="2019-09" db="EMBL/GenBank/DDBJ databases">
        <authorList>
            <person name="Park J.-S."/>
            <person name="Choi H.-J."/>
        </authorList>
    </citation>
    <scope>NUCLEOTIDE SEQUENCE [LARGE SCALE GENOMIC DNA]</scope>
    <source>
        <strain evidence="4 5">176SS1-4</strain>
    </source>
</reference>
<dbReference type="InterPro" id="IPR051257">
    <property type="entry name" value="Diverse_CBS-Domain"/>
</dbReference>
<dbReference type="PANTHER" id="PTHR43080">
    <property type="entry name" value="CBS DOMAIN-CONTAINING PROTEIN CBSX3, MITOCHONDRIAL"/>
    <property type="match status" value="1"/>
</dbReference>
<organism evidence="4 5">
    <name type="scientific">Histidinibacterium aquaticum</name>
    <dbReference type="NCBI Taxonomy" id="2613962"/>
    <lineage>
        <taxon>Bacteria</taxon>
        <taxon>Pseudomonadati</taxon>
        <taxon>Pseudomonadota</taxon>
        <taxon>Alphaproteobacteria</taxon>
        <taxon>Rhodobacterales</taxon>
        <taxon>Paracoccaceae</taxon>
        <taxon>Histidinibacterium</taxon>
    </lineage>
</organism>
<dbReference type="RefSeq" id="WP_150444950.1">
    <property type="nucleotide sequence ID" value="NZ_VYQE01000002.1"/>
</dbReference>